<sequence length="977" mass="111803">MSHTTLRADAIAEFHDNLGLPCAAKADLCWVCEQIEAFELPTRALSVLQLNALNTRIRQFVTGRQRHLKAALNQALHYLKERCEWELPAEQTPVFKDTQQQWLLSILKQSAAASSLLHAYHAQRASFVRERWEEMGWLLLVLNIEVAPLPLRYWQRILTSPESIEWFEGRMTLTVEHTQALANFTSKEQPSFTRYPLSLFAYKVLQSFYLHPPFKHLTTTSLTRALNAWCEGVPYCMPPRSDQDWHKLFQAIWYHHHALPVPLLRDFSDPERHVATLECAHQRQARTSTKASTPSPNARVPLLSTPSEGKASSPASASRSWPHKTLIRGLKPQSKKIRLPPTLGSDNVLPWFFYHFADSLHREGGVIKKTLGADTIDRYTNFYSQLSPLSLKDACDPEALPRWARDQFERITDKTTPWHLFNFLRFMTHIELTDHLDLSQFERPTLPSQVDPFRLSAQEVHDVAMALLRDDQSGALDGLFSATAVLLGYYAMLRRGEMLRLRLGDISYHEHDKQRFELIITRTKEGAPKGNKTRITHAYLPEVCAKLIRAVIKIKAKCPPDTPLLGYVGESFAQRDHYYLYPVSQRLKAHFGPQIRFHHLRHSGAELLYLQGLHLAYQRSGEHLQGILESTTLSLLTPQACQARFDFWLEGRAFDDVNDGILLDVIGDEIGHSYYSTTRKHYLHDMVKVGLLISPHRRVYHRDELRYLLGMSPGSNDISRVLNALEPNYALMTNEQKKRCSLSLRDAQLITLVCDSTTRQAKALSQDIATYRSAALPKPPRWDENTLIKAWLSTLDAQSHALAPFSPFTKRSLSLRPGQPVAFLTLSEQWLAMARGDVFRFDRKARTQLRALGRVTVGATKAQDGQTYLTLSFDCRCNDKTRKAYLALFHHGPLQRCNAELTLYQNRKQKARSPKLDKLNAEFARPHDRVKRLIVQAGDTRLVITVHTSVPAQDLHDSLQTYFDHLTHNKQKDAVYA</sequence>
<dbReference type="GO" id="GO:0003677">
    <property type="term" value="F:DNA binding"/>
    <property type="evidence" value="ECO:0007669"/>
    <property type="project" value="InterPro"/>
</dbReference>
<reference evidence="3 4" key="1">
    <citation type="submission" date="2021-01" db="EMBL/GenBank/DDBJ databases">
        <title>Characterization of a novel blaVMB-2- harboring plasmid in Vibrio diabolicus.</title>
        <authorList>
            <person name="Liu M."/>
        </authorList>
    </citation>
    <scope>NUCLEOTIDE SEQUENCE [LARGE SCALE GENOMIC DNA]</scope>
    <source>
        <strain evidence="3 4">SLV18</strain>
    </source>
</reference>
<evidence type="ECO:0000313" key="4">
    <source>
        <dbReference type="Proteomes" id="UP000596337"/>
    </source>
</evidence>
<dbReference type="AlphaFoldDB" id="A0AA92LQZ1"/>
<dbReference type="RefSeq" id="WP_203346713.1">
    <property type="nucleotide sequence ID" value="NZ_CP069195.1"/>
</dbReference>
<name>A0AA92LQZ1_9VIBR</name>
<dbReference type="EMBL" id="CP069195">
    <property type="protein sequence ID" value="QRG82634.1"/>
    <property type="molecule type" value="Genomic_DNA"/>
</dbReference>
<evidence type="ECO:0000256" key="2">
    <source>
        <dbReference type="SAM" id="MobiDB-lite"/>
    </source>
</evidence>
<feature type="compositionally biased region" description="Low complexity" evidence="2">
    <location>
        <begin position="311"/>
        <end position="320"/>
    </location>
</feature>
<dbReference type="InterPro" id="IPR013762">
    <property type="entry name" value="Integrase-like_cat_sf"/>
</dbReference>
<organism evidence="3 4">
    <name type="scientific">Vibrio diabolicus</name>
    <dbReference type="NCBI Taxonomy" id="50719"/>
    <lineage>
        <taxon>Bacteria</taxon>
        <taxon>Pseudomonadati</taxon>
        <taxon>Pseudomonadota</taxon>
        <taxon>Gammaproteobacteria</taxon>
        <taxon>Vibrionales</taxon>
        <taxon>Vibrionaceae</taxon>
        <taxon>Vibrio</taxon>
        <taxon>Vibrio diabolicus subgroup</taxon>
    </lineage>
</organism>
<feature type="compositionally biased region" description="Polar residues" evidence="2">
    <location>
        <begin position="285"/>
        <end position="296"/>
    </location>
</feature>
<evidence type="ECO:0000256" key="1">
    <source>
        <dbReference type="ARBA" id="ARBA00023172"/>
    </source>
</evidence>
<dbReference type="CDD" id="cd00397">
    <property type="entry name" value="DNA_BRE_C"/>
    <property type="match status" value="1"/>
</dbReference>
<evidence type="ECO:0000313" key="3">
    <source>
        <dbReference type="EMBL" id="QRG82634.1"/>
    </source>
</evidence>
<proteinExistence type="predicted"/>
<dbReference type="GO" id="GO:0015074">
    <property type="term" value="P:DNA integration"/>
    <property type="evidence" value="ECO:0007669"/>
    <property type="project" value="InterPro"/>
</dbReference>
<dbReference type="GO" id="GO:0006310">
    <property type="term" value="P:DNA recombination"/>
    <property type="evidence" value="ECO:0007669"/>
    <property type="project" value="UniProtKB-KW"/>
</dbReference>
<dbReference type="Proteomes" id="UP000596337">
    <property type="component" value="Chromosome 1"/>
</dbReference>
<keyword evidence="1" id="KW-0233">DNA recombination</keyword>
<dbReference type="Gene3D" id="1.10.443.10">
    <property type="entry name" value="Intergrase catalytic core"/>
    <property type="match status" value="1"/>
</dbReference>
<gene>
    <name evidence="3" type="ORF">JOS67_13815</name>
</gene>
<protein>
    <submittedName>
        <fullName evidence="3">Site-specific integrase</fullName>
    </submittedName>
</protein>
<feature type="region of interest" description="Disordered" evidence="2">
    <location>
        <begin position="282"/>
        <end position="324"/>
    </location>
</feature>
<accession>A0AA92LQZ1</accession>
<dbReference type="SUPFAM" id="SSF56349">
    <property type="entry name" value="DNA breaking-rejoining enzymes"/>
    <property type="match status" value="1"/>
</dbReference>
<dbReference type="InterPro" id="IPR011010">
    <property type="entry name" value="DNA_brk_join_enz"/>
</dbReference>